<evidence type="ECO:0000256" key="1">
    <source>
        <dbReference type="ARBA" id="ARBA00005947"/>
    </source>
</evidence>
<dbReference type="PANTHER" id="PTHR10625:SF19">
    <property type="entry name" value="HISTONE DEACETYLASE 12"/>
    <property type="match status" value="1"/>
</dbReference>
<dbReference type="GO" id="GO:0004407">
    <property type="term" value="F:histone deacetylase activity"/>
    <property type="evidence" value="ECO:0007669"/>
    <property type="project" value="InterPro"/>
</dbReference>
<dbReference type="Proteomes" id="UP000291106">
    <property type="component" value="Chromosome"/>
</dbReference>
<dbReference type="InterPro" id="IPR023801">
    <property type="entry name" value="His_deacetylse_dom"/>
</dbReference>
<dbReference type="EMBL" id="CP036200">
    <property type="protein sequence ID" value="QBF84130.1"/>
    <property type="molecule type" value="Genomic_DNA"/>
</dbReference>
<evidence type="ECO:0000313" key="4">
    <source>
        <dbReference type="EMBL" id="QBF84130.1"/>
    </source>
</evidence>
<dbReference type="PRINTS" id="PR01270">
    <property type="entry name" value="HDASUPER"/>
</dbReference>
<dbReference type="InterPro" id="IPR044150">
    <property type="entry name" value="HDAC_classIV"/>
</dbReference>
<dbReference type="Gene3D" id="3.40.800.20">
    <property type="entry name" value="Histone deacetylase domain"/>
    <property type="match status" value="1"/>
</dbReference>
<feature type="domain" description="Histone deacetylase" evidence="3">
    <location>
        <begin position="22"/>
        <end position="283"/>
    </location>
</feature>
<dbReference type="CDD" id="cd09993">
    <property type="entry name" value="HDAC_classIV"/>
    <property type="match status" value="1"/>
</dbReference>
<dbReference type="KEGG" id="smai:EXU30_16740"/>
<dbReference type="PANTHER" id="PTHR10625">
    <property type="entry name" value="HISTONE DEACETYLASE HDAC1-RELATED"/>
    <property type="match status" value="1"/>
</dbReference>
<evidence type="ECO:0000256" key="2">
    <source>
        <dbReference type="ARBA" id="ARBA00022801"/>
    </source>
</evidence>
<reference evidence="4 5" key="1">
    <citation type="submission" date="2019-02" db="EMBL/GenBank/DDBJ databases">
        <title>Shewanella sp. D4-2 isolated from Dokdo Island.</title>
        <authorList>
            <person name="Baek K."/>
        </authorList>
    </citation>
    <scope>NUCLEOTIDE SEQUENCE [LARGE SCALE GENOMIC DNA]</scope>
    <source>
        <strain evidence="4 5">D4-2</strain>
    </source>
</reference>
<organism evidence="4 5">
    <name type="scientific">Shewanella maritima</name>
    <dbReference type="NCBI Taxonomy" id="2520507"/>
    <lineage>
        <taxon>Bacteria</taxon>
        <taxon>Pseudomonadati</taxon>
        <taxon>Pseudomonadota</taxon>
        <taxon>Gammaproteobacteria</taxon>
        <taxon>Alteromonadales</taxon>
        <taxon>Shewanellaceae</taxon>
        <taxon>Shewanella</taxon>
    </lineage>
</organism>
<protein>
    <submittedName>
        <fullName evidence="4">Histone deacetylase</fullName>
    </submittedName>
</protein>
<dbReference type="SUPFAM" id="SSF52768">
    <property type="entry name" value="Arginase/deacetylase"/>
    <property type="match status" value="1"/>
</dbReference>
<dbReference type="GO" id="GO:0040029">
    <property type="term" value="P:epigenetic regulation of gene expression"/>
    <property type="evidence" value="ECO:0007669"/>
    <property type="project" value="TreeGrafter"/>
</dbReference>
<dbReference type="AlphaFoldDB" id="A0A411PKT6"/>
<dbReference type="GO" id="GO:0016787">
    <property type="term" value="F:hydrolase activity"/>
    <property type="evidence" value="ECO:0007669"/>
    <property type="project" value="UniProtKB-KW"/>
</dbReference>
<dbReference type="Pfam" id="PF00850">
    <property type="entry name" value="Hist_deacetyl"/>
    <property type="match status" value="1"/>
</dbReference>
<evidence type="ECO:0000259" key="3">
    <source>
        <dbReference type="Pfam" id="PF00850"/>
    </source>
</evidence>
<proteinExistence type="inferred from homology"/>
<accession>A0A411PKT6</accession>
<sequence length="303" mass="34028">MTFPYVYHASYSELALPDNHRFPINKYRDLYELGLKRGILEQTRCVTPDAIDINELKQVHCPDYVDSFINGTLTQKAMRRIGFPWSEQLVRRSLHAVNGTKLCVELALEHNVAVNLTGGYHHAHYDFGSGFCIFNDLVIAAHHAIKHYQLDKVLIIDCDVHQGDGTATLCQSVPEIITCSIHCAKNFPARKQISDHDIELENGCNDSEYLAILSQSLPLLIAMHQPQLIIYDAGVDIHQDDDLGYAAISTQGLMQRDQLIMQLAQSQQIPVAAVIGGGYSRNRQQLAERHYQLLSAINTTCCE</sequence>
<gene>
    <name evidence="4" type="ORF">EXU30_16740</name>
</gene>
<name>A0A411PKT6_9GAMM</name>
<dbReference type="InterPro" id="IPR023696">
    <property type="entry name" value="Ureohydrolase_dom_sf"/>
</dbReference>
<keyword evidence="2" id="KW-0378">Hydrolase</keyword>
<dbReference type="OrthoDB" id="9808367at2"/>
<dbReference type="InterPro" id="IPR000286">
    <property type="entry name" value="HDACs"/>
</dbReference>
<comment type="similarity">
    <text evidence="1">Belongs to the histone deacetylase family.</text>
</comment>
<dbReference type="InterPro" id="IPR037138">
    <property type="entry name" value="His_deacetylse_dom_sf"/>
</dbReference>
<keyword evidence="5" id="KW-1185">Reference proteome</keyword>
<dbReference type="RefSeq" id="WP_130601933.1">
    <property type="nucleotide sequence ID" value="NZ_CP036200.1"/>
</dbReference>
<evidence type="ECO:0000313" key="5">
    <source>
        <dbReference type="Proteomes" id="UP000291106"/>
    </source>
</evidence>